<gene>
    <name evidence="9" type="ORF">SAMN04490244_12310</name>
</gene>
<keyword evidence="10" id="KW-1185">Reference proteome</keyword>
<evidence type="ECO:0000256" key="6">
    <source>
        <dbReference type="ARBA" id="ARBA00022989"/>
    </source>
</evidence>
<dbReference type="GO" id="GO:0005886">
    <property type="term" value="C:plasma membrane"/>
    <property type="evidence" value="ECO:0007669"/>
    <property type="project" value="UniProtKB-SubCell"/>
</dbReference>
<evidence type="ECO:0000256" key="2">
    <source>
        <dbReference type="ARBA" id="ARBA00007935"/>
    </source>
</evidence>
<evidence type="ECO:0000313" key="9">
    <source>
        <dbReference type="EMBL" id="SES43081.1"/>
    </source>
</evidence>
<sequence>MPGRPVRDGRLILLAAALGLACVLFLTVGAQGDWAFVLRFRGAKLGALLVVGTAIAVATVTFQTVSGNRILTPSVMGIDALFLLFQTLLVFLLGGAGFAAIGPHLRFLAEAGLLMGAATLLFGLLLGRGRADLHRMVLTGIIFGVLFRSLTGLMQRMIDPSDFAVVQSAAFARFSSVETDLLGLSAVLCAVICAALWRMRHALDVLALGREAAIGLGLAYRRTVIAALALVAALVSVSTALVGPVTFFGLLVAALAHGVLADHRHARLLPAAALMAGLVLVAGQLVLDHVFDLATTLSVVVEFAGGLAFLFLVLKGSAR</sequence>
<evidence type="ECO:0000313" key="10">
    <source>
        <dbReference type="Proteomes" id="UP000198885"/>
    </source>
</evidence>
<dbReference type="Pfam" id="PF01032">
    <property type="entry name" value="FecCD"/>
    <property type="match status" value="1"/>
</dbReference>
<feature type="transmembrane region" description="Helical" evidence="8">
    <location>
        <begin position="77"/>
        <end position="101"/>
    </location>
</feature>
<dbReference type="AlphaFoldDB" id="A0A1H9XAK1"/>
<dbReference type="Gene3D" id="1.10.3470.10">
    <property type="entry name" value="ABC transporter involved in vitamin B12 uptake, BtuC"/>
    <property type="match status" value="1"/>
</dbReference>
<evidence type="ECO:0000256" key="4">
    <source>
        <dbReference type="ARBA" id="ARBA00022475"/>
    </source>
</evidence>
<keyword evidence="7 8" id="KW-0472">Membrane</keyword>
<dbReference type="GO" id="GO:0033214">
    <property type="term" value="P:siderophore-iron import into cell"/>
    <property type="evidence" value="ECO:0007669"/>
    <property type="project" value="TreeGrafter"/>
</dbReference>
<keyword evidence="4" id="KW-1003">Cell membrane</keyword>
<dbReference type="OrthoDB" id="9796260at2"/>
<comment type="subcellular location">
    <subcellularLocation>
        <location evidence="1">Cell membrane</location>
        <topology evidence="1">Multi-pass membrane protein</topology>
    </subcellularLocation>
</comment>
<feature type="transmembrane region" description="Helical" evidence="8">
    <location>
        <begin position="241"/>
        <end position="261"/>
    </location>
</feature>
<dbReference type="RefSeq" id="WP_092696433.1">
    <property type="nucleotide sequence ID" value="NZ_FOGU01000023.1"/>
</dbReference>
<keyword evidence="3" id="KW-0813">Transport</keyword>
<name>A0A1H9XAK1_9RHOB</name>
<feature type="transmembrane region" description="Helical" evidence="8">
    <location>
        <begin position="268"/>
        <end position="287"/>
    </location>
</feature>
<evidence type="ECO:0000256" key="1">
    <source>
        <dbReference type="ARBA" id="ARBA00004651"/>
    </source>
</evidence>
<protein>
    <submittedName>
        <fullName evidence="9">Iron complex transport system permease protein</fullName>
    </submittedName>
</protein>
<dbReference type="SUPFAM" id="SSF81345">
    <property type="entry name" value="ABC transporter involved in vitamin B12 uptake, BtuC"/>
    <property type="match status" value="1"/>
</dbReference>
<dbReference type="Proteomes" id="UP000198885">
    <property type="component" value="Unassembled WGS sequence"/>
</dbReference>
<feature type="transmembrane region" description="Helical" evidence="8">
    <location>
        <begin position="181"/>
        <end position="197"/>
    </location>
</feature>
<evidence type="ECO:0000256" key="7">
    <source>
        <dbReference type="ARBA" id="ARBA00023136"/>
    </source>
</evidence>
<dbReference type="PROSITE" id="PS51257">
    <property type="entry name" value="PROKAR_LIPOPROTEIN"/>
    <property type="match status" value="1"/>
</dbReference>
<feature type="transmembrane region" description="Helical" evidence="8">
    <location>
        <begin position="138"/>
        <end position="158"/>
    </location>
</feature>
<evidence type="ECO:0000256" key="5">
    <source>
        <dbReference type="ARBA" id="ARBA00022692"/>
    </source>
</evidence>
<dbReference type="PANTHER" id="PTHR30472">
    <property type="entry name" value="FERRIC ENTEROBACTIN TRANSPORT SYSTEM PERMEASE PROTEIN"/>
    <property type="match status" value="1"/>
</dbReference>
<dbReference type="EMBL" id="FOGU01000023">
    <property type="protein sequence ID" value="SES43081.1"/>
    <property type="molecule type" value="Genomic_DNA"/>
</dbReference>
<accession>A0A1H9XAK1</accession>
<keyword evidence="6 8" id="KW-1133">Transmembrane helix</keyword>
<organism evidence="9 10">
    <name type="scientific">Tranquillimonas rosea</name>
    <dbReference type="NCBI Taxonomy" id="641238"/>
    <lineage>
        <taxon>Bacteria</taxon>
        <taxon>Pseudomonadati</taxon>
        <taxon>Pseudomonadota</taxon>
        <taxon>Alphaproteobacteria</taxon>
        <taxon>Rhodobacterales</taxon>
        <taxon>Roseobacteraceae</taxon>
        <taxon>Tranquillimonas</taxon>
    </lineage>
</organism>
<feature type="transmembrane region" description="Helical" evidence="8">
    <location>
        <begin position="46"/>
        <end position="65"/>
    </location>
</feature>
<reference evidence="9 10" key="1">
    <citation type="submission" date="2016-10" db="EMBL/GenBank/DDBJ databases">
        <authorList>
            <person name="de Groot N.N."/>
        </authorList>
    </citation>
    <scope>NUCLEOTIDE SEQUENCE [LARGE SCALE GENOMIC DNA]</scope>
    <source>
        <strain evidence="9 10">DSM 23042</strain>
    </source>
</reference>
<feature type="transmembrane region" description="Helical" evidence="8">
    <location>
        <begin position="218"/>
        <end position="235"/>
    </location>
</feature>
<keyword evidence="5 8" id="KW-0812">Transmembrane</keyword>
<dbReference type="GO" id="GO:0022857">
    <property type="term" value="F:transmembrane transporter activity"/>
    <property type="evidence" value="ECO:0007669"/>
    <property type="project" value="InterPro"/>
</dbReference>
<feature type="transmembrane region" description="Helical" evidence="8">
    <location>
        <begin position="293"/>
        <end position="314"/>
    </location>
</feature>
<dbReference type="InterPro" id="IPR037294">
    <property type="entry name" value="ABC_BtuC-like"/>
</dbReference>
<dbReference type="STRING" id="641238.SAMN04490244_12310"/>
<feature type="transmembrane region" description="Helical" evidence="8">
    <location>
        <begin position="107"/>
        <end position="126"/>
    </location>
</feature>
<dbReference type="PANTHER" id="PTHR30472:SF19">
    <property type="entry name" value="PETROBACTIN IMPORT SYSTEM PERMEASE PROTEIN YCLO"/>
    <property type="match status" value="1"/>
</dbReference>
<proteinExistence type="inferred from homology"/>
<evidence type="ECO:0000256" key="8">
    <source>
        <dbReference type="SAM" id="Phobius"/>
    </source>
</evidence>
<dbReference type="InterPro" id="IPR000522">
    <property type="entry name" value="ABC_transptr_permease_BtuC"/>
</dbReference>
<evidence type="ECO:0000256" key="3">
    <source>
        <dbReference type="ARBA" id="ARBA00022448"/>
    </source>
</evidence>
<comment type="similarity">
    <text evidence="2">Belongs to the binding-protein-dependent transport system permease family. FecCD subfamily.</text>
</comment>